<dbReference type="CDD" id="cd07377">
    <property type="entry name" value="WHTH_GntR"/>
    <property type="match status" value="1"/>
</dbReference>
<dbReference type="PRINTS" id="PR00035">
    <property type="entry name" value="HTHGNTR"/>
</dbReference>
<dbReference type="Pfam" id="PF00392">
    <property type="entry name" value="GntR"/>
    <property type="match status" value="1"/>
</dbReference>
<dbReference type="InterPro" id="IPR008920">
    <property type="entry name" value="TF_FadR/GntR_C"/>
</dbReference>
<dbReference type="SUPFAM" id="SSF46785">
    <property type="entry name" value="Winged helix' DNA-binding domain"/>
    <property type="match status" value="1"/>
</dbReference>
<organism evidence="5 6">
    <name type="scientific">Mucilaginibacter gynuensis</name>
    <dbReference type="NCBI Taxonomy" id="1302236"/>
    <lineage>
        <taxon>Bacteria</taxon>
        <taxon>Pseudomonadati</taxon>
        <taxon>Bacteroidota</taxon>
        <taxon>Sphingobacteriia</taxon>
        <taxon>Sphingobacteriales</taxon>
        <taxon>Sphingobacteriaceae</taxon>
        <taxon>Mucilaginibacter</taxon>
    </lineage>
</organism>
<comment type="caution">
    <text evidence="5">The sequence shown here is derived from an EMBL/GenBank/DDBJ whole genome shotgun (WGS) entry which is preliminary data.</text>
</comment>
<proteinExistence type="predicted"/>
<evidence type="ECO:0000256" key="1">
    <source>
        <dbReference type="ARBA" id="ARBA00023015"/>
    </source>
</evidence>
<evidence type="ECO:0000313" key="5">
    <source>
        <dbReference type="EMBL" id="GAA4308459.1"/>
    </source>
</evidence>
<protein>
    <submittedName>
        <fullName evidence="5">GntR family transcriptional regulator</fullName>
    </submittedName>
</protein>
<dbReference type="InterPro" id="IPR036390">
    <property type="entry name" value="WH_DNA-bd_sf"/>
</dbReference>
<gene>
    <name evidence="5" type="ORF">GCM10023149_02380</name>
</gene>
<dbReference type="Pfam" id="PF07729">
    <property type="entry name" value="FCD"/>
    <property type="match status" value="1"/>
</dbReference>
<evidence type="ECO:0000313" key="6">
    <source>
        <dbReference type="Proteomes" id="UP001500582"/>
    </source>
</evidence>
<dbReference type="SMART" id="SM00895">
    <property type="entry name" value="FCD"/>
    <property type="match status" value="1"/>
</dbReference>
<dbReference type="SUPFAM" id="SSF48008">
    <property type="entry name" value="GntR ligand-binding domain-like"/>
    <property type="match status" value="1"/>
</dbReference>
<reference evidence="6" key="1">
    <citation type="journal article" date="2019" name="Int. J. Syst. Evol. Microbiol.">
        <title>The Global Catalogue of Microorganisms (GCM) 10K type strain sequencing project: providing services to taxonomists for standard genome sequencing and annotation.</title>
        <authorList>
            <consortium name="The Broad Institute Genomics Platform"/>
            <consortium name="The Broad Institute Genome Sequencing Center for Infectious Disease"/>
            <person name="Wu L."/>
            <person name="Ma J."/>
        </authorList>
    </citation>
    <scope>NUCLEOTIDE SEQUENCE [LARGE SCALE GENOMIC DNA]</scope>
    <source>
        <strain evidence="6">JCM 17705</strain>
    </source>
</reference>
<dbReference type="Proteomes" id="UP001500582">
    <property type="component" value="Unassembled WGS sequence"/>
</dbReference>
<dbReference type="Gene3D" id="1.20.120.530">
    <property type="entry name" value="GntR ligand-binding domain-like"/>
    <property type="match status" value="1"/>
</dbReference>
<sequence>MFIHTSYVCIVIDCNMAKEKLSEMVAERIKKDIAAKKYKTGEKIPAEPELMEAYQVGRSSVREAIKSLAMAGVLRVQQGNGTFVNEQATAQPLDQRLHNADFDEINAVRMLLETELVKLAVDHHTQADLDAMHQHLTDRRHAIETENKQACTNADIAFHTAIATASRNKVLADLYDYFTLSIRSLFSKREQQGIAHFAMSHYLHDALFDAIRGKKKKEALKIIQQILSNNY</sequence>
<evidence type="ECO:0000256" key="3">
    <source>
        <dbReference type="ARBA" id="ARBA00023163"/>
    </source>
</evidence>
<dbReference type="PANTHER" id="PTHR43537">
    <property type="entry name" value="TRANSCRIPTIONAL REGULATOR, GNTR FAMILY"/>
    <property type="match status" value="1"/>
</dbReference>
<feature type="domain" description="HTH gntR-type" evidence="4">
    <location>
        <begin position="19"/>
        <end position="87"/>
    </location>
</feature>
<accession>A0ABP8FPQ9</accession>
<dbReference type="Gene3D" id="1.10.10.10">
    <property type="entry name" value="Winged helix-like DNA-binding domain superfamily/Winged helix DNA-binding domain"/>
    <property type="match status" value="1"/>
</dbReference>
<keyword evidence="1" id="KW-0805">Transcription regulation</keyword>
<keyword evidence="3" id="KW-0804">Transcription</keyword>
<dbReference type="SMART" id="SM00345">
    <property type="entry name" value="HTH_GNTR"/>
    <property type="match status" value="1"/>
</dbReference>
<keyword evidence="2" id="KW-0238">DNA-binding</keyword>
<dbReference type="PROSITE" id="PS50949">
    <property type="entry name" value="HTH_GNTR"/>
    <property type="match status" value="1"/>
</dbReference>
<dbReference type="PANTHER" id="PTHR43537:SF47">
    <property type="entry name" value="REGULATORY PROTEIN GNTR HTH"/>
    <property type="match status" value="1"/>
</dbReference>
<dbReference type="InterPro" id="IPR000524">
    <property type="entry name" value="Tscrpt_reg_HTH_GntR"/>
</dbReference>
<evidence type="ECO:0000256" key="2">
    <source>
        <dbReference type="ARBA" id="ARBA00023125"/>
    </source>
</evidence>
<dbReference type="InterPro" id="IPR036388">
    <property type="entry name" value="WH-like_DNA-bd_sf"/>
</dbReference>
<dbReference type="InterPro" id="IPR011711">
    <property type="entry name" value="GntR_C"/>
</dbReference>
<name>A0ABP8FPQ9_9SPHI</name>
<evidence type="ECO:0000259" key="4">
    <source>
        <dbReference type="PROSITE" id="PS50949"/>
    </source>
</evidence>
<keyword evidence="6" id="KW-1185">Reference proteome</keyword>
<dbReference type="EMBL" id="BAABFT010000001">
    <property type="protein sequence ID" value="GAA4308459.1"/>
    <property type="molecule type" value="Genomic_DNA"/>
</dbReference>